<proteinExistence type="predicted"/>
<name>A0A2P2IUW0_RHIMU</name>
<dbReference type="AlphaFoldDB" id="A0A2P2IUW0"/>
<dbReference type="EMBL" id="GGEC01004515">
    <property type="protein sequence ID" value="MBW84998.1"/>
    <property type="molecule type" value="Transcribed_RNA"/>
</dbReference>
<feature type="region of interest" description="Disordered" evidence="1">
    <location>
        <begin position="1"/>
        <end position="22"/>
    </location>
</feature>
<evidence type="ECO:0000313" key="2">
    <source>
        <dbReference type="EMBL" id="MBW84998.1"/>
    </source>
</evidence>
<sequence>MGGIGKNLVNSKQRQHTLPLPPMPLSSTNLLLSPLLLNFNKPSLSTFLSRMESI</sequence>
<accession>A0A2P2IUW0</accession>
<reference evidence="2" key="1">
    <citation type="submission" date="2018-02" db="EMBL/GenBank/DDBJ databases">
        <title>Rhizophora mucronata_Transcriptome.</title>
        <authorList>
            <person name="Meera S.P."/>
            <person name="Sreeshan A."/>
            <person name="Augustine A."/>
        </authorList>
    </citation>
    <scope>NUCLEOTIDE SEQUENCE</scope>
    <source>
        <tissue evidence="2">Leaf</tissue>
    </source>
</reference>
<evidence type="ECO:0000256" key="1">
    <source>
        <dbReference type="SAM" id="MobiDB-lite"/>
    </source>
</evidence>
<protein>
    <submittedName>
        <fullName evidence="2">Uncharacterized protein MANES_06G063900</fullName>
    </submittedName>
</protein>
<organism evidence="2">
    <name type="scientific">Rhizophora mucronata</name>
    <name type="common">Asiatic mangrove</name>
    <dbReference type="NCBI Taxonomy" id="61149"/>
    <lineage>
        <taxon>Eukaryota</taxon>
        <taxon>Viridiplantae</taxon>
        <taxon>Streptophyta</taxon>
        <taxon>Embryophyta</taxon>
        <taxon>Tracheophyta</taxon>
        <taxon>Spermatophyta</taxon>
        <taxon>Magnoliopsida</taxon>
        <taxon>eudicotyledons</taxon>
        <taxon>Gunneridae</taxon>
        <taxon>Pentapetalae</taxon>
        <taxon>rosids</taxon>
        <taxon>fabids</taxon>
        <taxon>Malpighiales</taxon>
        <taxon>Rhizophoraceae</taxon>
        <taxon>Rhizophora</taxon>
    </lineage>
</organism>